<dbReference type="EMBL" id="JACAZH010000007">
    <property type="protein sequence ID" value="KAF7363481.1"/>
    <property type="molecule type" value="Genomic_DNA"/>
</dbReference>
<evidence type="ECO:0000313" key="2">
    <source>
        <dbReference type="EMBL" id="KAF7363481.1"/>
    </source>
</evidence>
<keyword evidence="3" id="KW-1185">Reference proteome</keyword>
<dbReference type="AlphaFoldDB" id="A0A8H6YRI2"/>
<feature type="compositionally biased region" description="Low complexity" evidence="1">
    <location>
        <begin position="32"/>
        <end position="59"/>
    </location>
</feature>
<proteinExistence type="predicted"/>
<gene>
    <name evidence="2" type="ORF">MSAN_01004000</name>
</gene>
<dbReference type="OrthoDB" id="6270916at2759"/>
<accession>A0A8H6YRI2</accession>
<dbReference type="Proteomes" id="UP000623467">
    <property type="component" value="Unassembled WGS sequence"/>
</dbReference>
<feature type="region of interest" description="Disordered" evidence="1">
    <location>
        <begin position="28"/>
        <end position="59"/>
    </location>
</feature>
<reference evidence="2" key="1">
    <citation type="submission" date="2020-05" db="EMBL/GenBank/DDBJ databases">
        <title>Mycena genomes resolve the evolution of fungal bioluminescence.</title>
        <authorList>
            <person name="Tsai I.J."/>
        </authorList>
    </citation>
    <scope>NUCLEOTIDE SEQUENCE</scope>
    <source>
        <strain evidence="2">160909Yilan</strain>
    </source>
</reference>
<evidence type="ECO:0000313" key="3">
    <source>
        <dbReference type="Proteomes" id="UP000623467"/>
    </source>
</evidence>
<evidence type="ECO:0000256" key="1">
    <source>
        <dbReference type="SAM" id="MobiDB-lite"/>
    </source>
</evidence>
<feature type="region of interest" description="Disordered" evidence="1">
    <location>
        <begin position="116"/>
        <end position="141"/>
    </location>
</feature>
<organism evidence="2 3">
    <name type="scientific">Mycena sanguinolenta</name>
    <dbReference type="NCBI Taxonomy" id="230812"/>
    <lineage>
        <taxon>Eukaryota</taxon>
        <taxon>Fungi</taxon>
        <taxon>Dikarya</taxon>
        <taxon>Basidiomycota</taxon>
        <taxon>Agaricomycotina</taxon>
        <taxon>Agaricomycetes</taxon>
        <taxon>Agaricomycetidae</taxon>
        <taxon>Agaricales</taxon>
        <taxon>Marasmiineae</taxon>
        <taxon>Mycenaceae</taxon>
        <taxon>Mycena</taxon>
    </lineage>
</organism>
<name>A0A8H6YRI2_9AGAR</name>
<comment type="caution">
    <text evidence="2">The sequence shown here is derived from an EMBL/GenBank/DDBJ whole genome shotgun (WGS) entry which is preliminary data.</text>
</comment>
<sequence>MAARLPNIQTTDFGTYDAKISVEVASPRTPLTPTSSFPSFRISSSSDRPQLSEKLQSSSSKIRDESRKLLVYILERLKNRTLPPPIYAAFATVQDDISGSSFAAIAQTVRGVVKMRAGPSGRPEVNPPSNSAMDDEGDEDDDGGIFSTDTTLELLTQLRDVLIISAAQGWQIFDEGYGACSNFQLLESLNAYGVALSQKLVPTSPAFGSAFEIAFAGGSREITRAFVSMYFHRGALILDVAQFLLHIHNHDPKRMQGRLLAFFEDGVIRKLLENLERARGPSTNSSVASHDDEHTPGMISIRVDEVQDERNAAPAGPYGWVPWSSSTTSSLSLHSTNTPFQTQSVYYLSSLIPPLLAAVLESVDVVAGSESRVDVIHRFYRLVDVIVTAKPDAYLDVLEVAAYHTPAKRSAMSLLATFWPKAIGHPVVGKTLPTILMRTNSSPGTSSLSAAHFRLVWRTIRAIHALPPSKVLASCAHFACVLFILGATTTLKELKRCHTRRTKMFNVWQPFGFLTYYPTDGTAEV</sequence>
<protein>
    <submittedName>
        <fullName evidence="2">Uncharacterized protein</fullName>
    </submittedName>
</protein>